<keyword evidence="4" id="KW-1185">Reference proteome</keyword>
<accession>A0ABQ2MXD4</accession>
<dbReference type="Proteomes" id="UP000638043">
    <property type="component" value="Unassembled WGS sequence"/>
</dbReference>
<gene>
    <name evidence="3" type="ORF">GCM10010910_03600</name>
</gene>
<keyword evidence="2" id="KW-1133">Transmembrane helix</keyword>
<reference evidence="4" key="1">
    <citation type="journal article" date="2019" name="Int. J. Syst. Evol. Microbiol.">
        <title>The Global Catalogue of Microorganisms (GCM) 10K type strain sequencing project: providing services to taxonomists for standard genome sequencing and annotation.</title>
        <authorList>
            <consortium name="The Broad Institute Genomics Platform"/>
            <consortium name="The Broad Institute Genome Sequencing Center for Infectious Disease"/>
            <person name="Wu L."/>
            <person name="Ma J."/>
        </authorList>
    </citation>
    <scope>NUCLEOTIDE SEQUENCE [LARGE SCALE GENOMIC DNA]</scope>
    <source>
        <strain evidence="4">CGMCC 4.7181</strain>
    </source>
</reference>
<dbReference type="Pfam" id="PF19650">
    <property type="entry name" value="DUF6153"/>
    <property type="match status" value="1"/>
</dbReference>
<evidence type="ECO:0000313" key="4">
    <source>
        <dbReference type="Proteomes" id="UP000638043"/>
    </source>
</evidence>
<keyword evidence="2" id="KW-0812">Transmembrane</keyword>
<dbReference type="RefSeq" id="WP_188699687.1">
    <property type="nucleotide sequence ID" value="NZ_BMMQ01000001.1"/>
</dbReference>
<keyword evidence="2" id="KW-0472">Membrane</keyword>
<evidence type="ECO:0000313" key="3">
    <source>
        <dbReference type="EMBL" id="GGO59787.1"/>
    </source>
</evidence>
<evidence type="ECO:0000256" key="2">
    <source>
        <dbReference type="SAM" id="Phobius"/>
    </source>
</evidence>
<proteinExistence type="predicted"/>
<dbReference type="InterPro" id="IPR046151">
    <property type="entry name" value="DUF6153"/>
</dbReference>
<feature type="region of interest" description="Disordered" evidence="1">
    <location>
        <begin position="54"/>
        <end position="90"/>
    </location>
</feature>
<feature type="transmembrane region" description="Helical" evidence="2">
    <location>
        <begin position="97"/>
        <end position="117"/>
    </location>
</feature>
<name>A0ABQ2MXD4_9MICO</name>
<evidence type="ECO:0008006" key="5">
    <source>
        <dbReference type="Google" id="ProtNLM"/>
    </source>
</evidence>
<comment type="caution">
    <text evidence="3">The sequence shown here is derived from an EMBL/GenBank/DDBJ whole genome shotgun (WGS) entry which is preliminary data.</text>
</comment>
<evidence type="ECO:0000256" key="1">
    <source>
        <dbReference type="SAM" id="MobiDB-lite"/>
    </source>
</evidence>
<dbReference type="EMBL" id="BMMQ01000001">
    <property type="protein sequence ID" value="GGO59787.1"/>
    <property type="molecule type" value="Genomic_DNA"/>
</dbReference>
<sequence>MTRTTRLRDGMTPPRHVALAVLVSLLVAFGLLGMHALSVGHSVPSLSAATSEQVLTSHGTHSIEPEAHTDSETKHLNASPPDCADEACGSSHPDHSMVMTMCVIALLAALLVLAAPARAGGWVSPRPHFYAGGIDFLLTKAEPRPPSLHFLSISRT</sequence>
<feature type="compositionally biased region" description="Basic and acidic residues" evidence="1">
    <location>
        <begin position="61"/>
        <end position="75"/>
    </location>
</feature>
<protein>
    <recommendedName>
        <fullName evidence="5">DUF2946 domain-containing protein</fullName>
    </recommendedName>
</protein>
<organism evidence="3 4">
    <name type="scientific">Microbacterium nanhaiense</name>
    <dbReference type="NCBI Taxonomy" id="1301026"/>
    <lineage>
        <taxon>Bacteria</taxon>
        <taxon>Bacillati</taxon>
        <taxon>Actinomycetota</taxon>
        <taxon>Actinomycetes</taxon>
        <taxon>Micrococcales</taxon>
        <taxon>Microbacteriaceae</taxon>
        <taxon>Microbacterium</taxon>
    </lineage>
</organism>